<evidence type="ECO:0000313" key="2">
    <source>
        <dbReference type="EMBL" id="GGY05174.1"/>
    </source>
</evidence>
<protein>
    <submittedName>
        <fullName evidence="2">Uncharacterized protein</fullName>
    </submittedName>
</protein>
<sequence length="57" mass="6108">MLHSIAADWAELEAEGLLCPDPLRRVGHPVTVQRSLSVGLRGPSPRAHVNDPDGLVT</sequence>
<keyword evidence="3" id="KW-1185">Reference proteome</keyword>
<feature type="region of interest" description="Disordered" evidence="1">
    <location>
        <begin position="38"/>
        <end position="57"/>
    </location>
</feature>
<name>A0ABQ2Z5I3_9ACTN</name>
<comment type="caution">
    <text evidence="2">The sequence shown here is derived from an EMBL/GenBank/DDBJ whole genome shotgun (WGS) entry which is preliminary data.</text>
</comment>
<dbReference type="Proteomes" id="UP000653308">
    <property type="component" value="Unassembled WGS sequence"/>
</dbReference>
<evidence type="ECO:0000256" key="1">
    <source>
        <dbReference type="SAM" id="MobiDB-lite"/>
    </source>
</evidence>
<dbReference type="EMBL" id="BMWE01000001">
    <property type="protein sequence ID" value="GGY05174.1"/>
    <property type="molecule type" value="Genomic_DNA"/>
</dbReference>
<proteinExistence type="predicted"/>
<accession>A0ABQ2Z5I3</accession>
<organism evidence="2 3">
    <name type="scientific">Streptomyces djakartensis</name>
    <dbReference type="NCBI Taxonomy" id="68193"/>
    <lineage>
        <taxon>Bacteria</taxon>
        <taxon>Bacillati</taxon>
        <taxon>Actinomycetota</taxon>
        <taxon>Actinomycetes</taxon>
        <taxon>Kitasatosporales</taxon>
        <taxon>Streptomycetaceae</taxon>
        <taxon>Streptomyces</taxon>
    </lineage>
</organism>
<evidence type="ECO:0000313" key="3">
    <source>
        <dbReference type="Proteomes" id="UP000653308"/>
    </source>
</evidence>
<reference evidence="3" key="1">
    <citation type="journal article" date="2019" name="Int. J. Syst. Evol. Microbiol.">
        <title>The Global Catalogue of Microorganisms (GCM) 10K type strain sequencing project: providing services to taxonomists for standard genome sequencing and annotation.</title>
        <authorList>
            <consortium name="The Broad Institute Genomics Platform"/>
            <consortium name="The Broad Institute Genome Sequencing Center for Infectious Disease"/>
            <person name="Wu L."/>
            <person name="Ma J."/>
        </authorList>
    </citation>
    <scope>NUCLEOTIDE SEQUENCE [LARGE SCALE GENOMIC DNA]</scope>
    <source>
        <strain evidence="3">JCM 4957</strain>
    </source>
</reference>
<gene>
    <name evidence="2" type="ORF">GCM10010384_06870</name>
</gene>